<dbReference type="GO" id="GO:0019277">
    <property type="term" value="P:UDP-N-acetylgalactosamine biosynthetic process"/>
    <property type="evidence" value="ECO:0007669"/>
    <property type="project" value="InterPro"/>
</dbReference>
<keyword evidence="12" id="KW-0670">Pyruvate</keyword>
<dbReference type="GO" id="GO:0008360">
    <property type="term" value="P:regulation of cell shape"/>
    <property type="evidence" value="ECO:0007669"/>
    <property type="project" value="UniProtKB-KW"/>
</dbReference>
<dbReference type="OrthoDB" id="9803760at2"/>
<accession>A0A3M0BKS7</accession>
<feature type="binding site" evidence="12">
    <location>
        <position position="99"/>
    </location>
    <ligand>
        <name>UDP-N-acetyl-alpha-D-glucosamine</name>
        <dbReference type="ChEBI" id="CHEBI:57705"/>
    </ligand>
</feature>
<evidence type="ECO:0000256" key="12">
    <source>
        <dbReference type="HAMAP-Rule" id="MF_00111"/>
    </source>
</evidence>
<proteinExistence type="inferred from homology"/>
<sequence>MNKIKEKEEILLIEGQRKLEGVLKVSGAKNSALPNMAASILTDDYLYLENVPELLDIETMSSLLSNIGIDVHRNGNSILLKLSKEPNLKASYEFVKKMRASVLVLGPLLARFGNAQVSLPGGCAIGERPIDLHIEALQKMGADITLKEGDIIAKAPNGLKGAKIEFRKKTVTGTENIMMAATLAKGTTIIKNAAKEPEVVDLANLLIKMGADIEGAGTDEIIINGVSYLKGAKHKIIPDRIEAGTFAVLSALTEGKILIENYPFEYLEYVNNILEDIGISVIKVGERNAVIKRRENIKPINIETKEYPYFPTDLQAQFMVLLCFAEGTSIIKENIFENRFMHVPELRRMGADINLDGFGKVATVKGVKSLEGTIVKATDLRASAAMLIAGLVAKGTTIIEDIYHLFRGYEKIEEKLNGIGAKIERKYKKDI</sequence>
<dbReference type="CDD" id="cd01555">
    <property type="entry name" value="UdpNAET"/>
    <property type="match status" value="1"/>
</dbReference>
<dbReference type="Proteomes" id="UP000280842">
    <property type="component" value="Unassembled WGS sequence"/>
</dbReference>
<comment type="function">
    <text evidence="12">Cell wall formation. Adds enolpyruvyl to UDP-N-acetylglucosamine.</text>
</comment>
<comment type="caution">
    <text evidence="12">Lacks conserved residue(s) required for the propagation of feature annotation.</text>
</comment>
<dbReference type="EMBL" id="REFO01000011">
    <property type="protein sequence ID" value="RMA97044.1"/>
    <property type="molecule type" value="Genomic_DNA"/>
</dbReference>
<evidence type="ECO:0000256" key="2">
    <source>
        <dbReference type="ARBA" id="ARBA00004752"/>
    </source>
</evidence>
<reference evidence="14 15" key="1">
    <citation type="submission" date="2018-10" db="EMBL/GenBank/DDBJ databases">
        <title>Genomic Encyclopedia of Archaeal and Bacterial Type Strains, Phase II (KMG-II): from individual species to whole genera.</title>
        <authorList>
            <person name="Goeker M."/>
        </authorList>
    </citation>
    <scope>NUCLEOTIDE SEQUENCE [LARGE SCALE GENOMIC DNA]</scope>
    <source>
        <strain evidence="14 15">VM1</strain>
    </source>
</reference>
<dbReference type="GO" id="GO:0008760">
    <property type="term" value="F:UDP-N-acetylglucosamine 1-carboxyvinyltransferase activity"/>
    <property type="evidence" value="ECO:0007669"/>
    <property type="project" value="UniProtKB-UniRule"/>
</dbReference>
<evidence type="ECO:0000256" key="10">
    <source>
        <dbReference type="ARBA" id="ARBA00038367"/>
    </source>
</evidence>
<keyword evidence="15" id="KW-1185">Reference proteome</keyword>
<keyword evidence="9 12" id="KW-0961">Cell wall biogenesis/degradation</keyword>
<evidence type="ECO:0000259" key="13">
    <source>
        <dbReference type="Pfam" id="PF00275"/>
    </source>
</evidence>
<feature type="binding site" evidence="12">
    <location>
        <position position="313"/>
    </location>
    <ligand>
        <name>UDP-N-acetyl-alpha-D-glucosamine</name>
        <dbReference type="ChEBI" id="CHEBI:57705"/>
    </ligand>
</feature>
<dbReference type="GO" id="GO:0051301">
    <property type="term" value="P:cell division"/>
    <property type="evidence" value="ECO:0007669"/>
    <property type="project" value="UniProtKB-KW"/>
</dbReference>
<dbReference type="InterPro" id="IPR001986">
    <property type="entry name" value="Enolpyruvate_Tfrase_dom"/>
</dbReference>
<feature type="binding site" evidence="12">
    <location>
        <begin position="29"/>
        <end position="30"/>
    </location>
    <ligand>
        <name>phosphoenolpyruvate</name>
        <dbReference type="ChEBI" id="CHEBI:58702"/>
    </ligand>
</feature>
<evidence type="ECO:0000256" key="9">
    <source>
        <dbReference type="ARBA" id="ARBA00023316"/>
    </source>
</evidence>
<dbReference type="UniPathway" id="UPA00219"/>
<dbReference type="FunFam" id="3.65.10.10:FF:000001">
    <property type="entry name" value="UDP-N-acetylglucosamine 1-carboxyvinyltransferase"/>
    <property type="match status" value="1"/>
</dbReference>
<comment type="subcellular location">
    <subcellularLocation>
        <location evidence="1 12">Cytoplasm</location>
    </subcellularLocation>
</comment>
<evidence type="ECO:0000313" key="15">
    <source>
        <dbReference type="Proteomes" id="UP000280842"/>
    </source>
</evidence>
<dbReference type="GO" id="GO:0005737">
    <property type="term" value="C:cytoplasm"/>
    <property type="evidence" value="ECO:0007669"/>
    <property type="project" value="UniProtKB-SubCell"/>
</dbReference>
<feature type="modified residue" description="2-(S-cysteinyl)pyruvic acid O-phosphothioketal" evidence="12">
    <location>
        <position position="123"/>
    </location>
</feature>
<dbReference type="SUPFAM" id="SSF55205">
    <property type="entry name" value="EPT/RTPC-like"/>
    <property type="match status" value="1"/>
</dbReference>
<dbReference type="NCBIfam" id="NF006873">
    <property type="entry name" value="PRK09369.1"/>
    <property type="match status" value="1"/>
</dbReference>
<keyword evidence="6 12" id="KW-0133">Cell shape</keyword>
<evidence type="ECO:0000256" key="11">
    <source>
        <dbReference type="ARBA" id="ARBA00047527"/>
    </source>
</evidence>
<dbReference type="PANTHER" id="PTHR43783">
    <property type="entry name" value="UDP-N-ACETYLGLUCOSAMINE 1-CARBOXYVINYLTRANSFERASE"/>
    <property type="match status" value="1"/>
</dbReference>
<dbReference type="GO" id="GO:0009252">
    <property type="term" value="P:peptidoglycan biosynthetic process"/>
    <property type="evidence" value="ECO:0007669"/>
    <property type="project" value="UniProtKB-UniRule"/>
</dbReference>
<evidence type="ECO:0000313" key="14">
    <source>
        <dbReference type="EMBL" id="RMA97044.1"/>
    </source>
</evidence>
<dbReference type="Gene3D" id="3.65.10.10">
    <property type="entry name" value="Enolpyruvate transferase domain"/>
    <property type="match status" value="2"/>
</dbReference>
<evidence type="ECO:0000256" key="4">
    <source>
        <dbReference type="ARBA" id="ARBA00022618"/>
    </source>
</evidence>
<evidence type="ECO:0000256" key="7">
    <source>
        <dbReference type="ARBA" id="ARBA00022984"/>
    </source>
</evidence>
<name>A0A3M0BKS7_9AQUI</name>
<feature type="binding site" evidence="12">
    <location>
        <position position="335"/>
    </location>
    <ligand>
        <name>UDP-N-acetyl-alpha-D-glucosamine</name>
        <dbReference type="ChEBI" id="CHEBI:57705"/>
    </ligand>
</feature>
<dbReference type="AlphaFoldDB" id="A0A3M0BKS7"/>
<dbReference type="InterPro" id="IPR013792">
    <property type="entry name" value="RNA3'P_cycl/enolpyr_Trfase_a/b"/>
</dbReference>
<evidence type="ECO:0000256" key="3">
    <source>
        <dbReference type="ARBA" id="ARBA00022490"/>
    </source>
</evidence>
<dbReference type="InterPro" id="IPR005750">
    <property type="entry name" value="UDP_GlcNAc_COvinyl_MurA"/>
</dbReference>
<dbReference type="InterPro" id="IPR050068">
    <property type="entry name" value="MurA_subfamily"/>
</dbReference>
<keyword evidence="8 12" id="KW-0131">Cell cycle</keyword>
<keyword evidence="4 12" id="KW-0132">Cell division</keyword>
<gene>
    <name evidence="12" type="primary">murA</name>
    <name evidence="14" type="ORF">CLV39_0697</name>
</gene>
<comment type="caution">
    <text evidence="14">The sequence shown here is derived from an EMBL/GenBank/DDBJ whole genome shotgun (WGS) entry which is preliminary data.</text>
</comment>
<feature type="domain" description="Enolpyruvate transferase" evidence="13">
    <location>
        <begin position="14"/>
        <end position="416"/>
    </location>
</feature>
<dbReference type="NCBIfam" id="TIGR01072">
    <property type="entry name" value="murA"/>
    <property type="match status" value="1"/>
</dbReference>
<dbReference type="InterPro" id="IPR036968">
    <property type="entry name" value="Enolpyruvate_Tfrase_sf"/>
</dbReference>
<evidence type="ECO:0000256" key="5">
    <source>
        <dbReference type="ARBA" id="ARBA00022679"/>
    </source>
</evidence>
<dbReference type="RefSeq" id="WP_121922838.1">
    <property type="nucleotide sequence ID" value="NZ_REFO01000011.1"/>
</dbReference>
<organism evidence="14 15">
    <name type="scientific">Hydrogenothermus marinus</name>
    <dbReference type="NCBI Taxonomy" id="133270"/>
    <lineage>
        <taxon>Bacteria</taxon>
        <taxon>Pseudomonadati</taxon>
        <taxon>Aquificota</taxon>
        <taxon>Aquificia</taxon>
        <taxon>Aquificales</taxon>
        <taxon>Hydrogenothermaceae</taxon>
        <taxon>Hydrogenothermus</taxon>
    </lineage>
</organism>
<evidence type="ECO:0000256" key="1">
    <source>
        <dbReference type="ARBA" id="ARBA00004496"/>
    </source>
</evidence>
<evidence type="ECO:0000256" key="6">
    <source>
        <dbReference type="ARBA" id="ARBA00022960"/>
    </source>
</evidence>
<comment type="pathway">
    <text evidence="2 12">Cell wall biogenesis; peptidoglycan biosynthesis.</text>
</comment>
<dbReference type="HAMAP" id="MF_00111">
    <property type="entry name" value="MurA"/>
    <property type="match status" value="1"/>
</dbReference>
<feature type="active site" description="Proton donor" evidence="12">
    <location>
        <position position="123"/>
    </location>
</feature>
<comment type="catalytic activity">
    <reaction evidence="11 12">
        <text>phosphoenolpyruvate + UDP-N-acetyl-alpha-D-glucosamine = UDP-N-acetyl-3-O-(1-carboxyvinyl)-alpha-D-glucosamine + phosphate</text>
        <dbReference type="Rhea" id="RHEA:18681"/>
        <dbReference type="ChEBI" id="CHEBI:43474"/>
        <dbReference type="ChEBI" id="CHEBI:57705"/>
        <dbReference type="ChEBI" id="CHEBI:58702"/>
        <dbReference type="ChEBI" id="CHEBI:68483"/>
        <dbReference type="EC" id="2.5.1.7"/>
    </reaction>
</comment>
<dbReference type="GO" id="GO:0071555">
    <property type="term" value="P:cell wall organization"/>
    <property type="evidence" value="ECO:0007669"/>
    <property type="project" value="UniProtKB-KW"/>
</dbReference>
<dbReference type="PANTHER" id="PTHR43783:SF1">
    <property type="entry name" value="UDP-N-ACETYLGLUCOSAMINE 1-CARBOXYVINYLTRANSFERASE"/>
    <property type="match status" value="1"/>
</dbReference>
<evidence type="ECO:0000256" key="8">
    <source>
        <dbReference type="ARBA" id="ARBA00023306"/>
    </source>
</evidence>
<protein>
    <recommendedName>
        <fullName evidence="12">UDP-N-acetylglucosamine 1-carboxyvinyltransferase</fullName>
        <ecNumber evidence="12">2.5.1.7</ecNumber>
    </recommendedName>
    <alternativeName>
        <fullName evidence="12">Enoylpyruvate transferase</fullName>
    </alternativeName>
    <alternativeName>
        <fullName evidence="12">UDP-N-acetylglucosamine enolpyruvyl transferase</fullName>
        <shortName evidence="12">EPT</shortName>
    </alternativeName>
</protein>
<keyword evidence="5 12" id="KW-0808">Transferase</keyword>
<feature type="binding site" evidence="12">
    <location>
        <begin position="128"/>
        <end position="132"/>
    </location>
    <ligand>
        <name>UDP-N-acetyl-alpha-D-glucosamine</name>
        <dbReference type="ChEBI" id="CHEBI:57705"/>
    </ligand>
</feature>
<dbReference type="Pfam" id="PF00275">
    <property type="entry name" value="EPSP_synthase"/>
    <property type="match status" value="1"/>
</dbReference>
<comment type="similarity">
    <text evidence="10 12">Belongs to the EPSP synthase family. MurA subfamily.</text>
</comment>
<dbReference type="EC" id="2.5.1.7" evidence="12"/>
<keyword evidence="7 12" id="KW-0573">Peptidoglycan synthesis</keyword>
<keyword evidence="3 12" id="KW-0963">Cytoplasm</keyword>